<keyword evidence="6" id="KW-0418">Kinase</keyword>
<feature type="domain" description="Protein kinase" evidence="12">
    <location>
        <begin position="440"/>
        <end position="743"/>
    </location>
</feature>
<feature type="region of interest" description="Disordered" evidence="11">
    <location>
        <begin position="754"/>
        <end position="895"/>
    </location>
</feature>
<dbReference type="PANTHER" id="PTHR24056">
    <property type="entry name" value="CELL DIVISION PROTEIN KINASE"/>
    <property type="match status" value="1"/>
</dbReference>
<dbReference type="STRING" id="98765.A0A2R6NPI6"/>
<comment type="similarity">
    <text evidence="2">Belongs to the protein kinase superfamily. CMGC Ser/Thr protein kinase family. CDC2/CDKX subfamily.</text>
</comment>
<evidence type="ECO:0000313" key="13">
    <source>
        <dbReference type="EMBL" id="PSR74383.1"/>
    </source>
</evidence>
<dbReference type="OrthoDB" id="28397at2759"/>
<keyword evidence="14" id="KW-1185">Reference proteome</keyword>
<dbReference type="InterPro" id="IPR008271">
    <property type="entry name" value="Ser/Thr_kinase_AS"/>
</dbReference>
<dbReference type="FunFam" id="1.10.510.10:FF:000415">
    <property type="entry name" value="CMGC/CDK/CRK7 protein kinase, variant"/>
    <property type="match status" value="1"/>
</dbReference>
<dbReference type="InterPro" id="IPR000719">
    <property type="entry name" value="Prot_kinase_dom"/>
</dbReference>
<feature type="compositionally biased region" description="Low complexity" evidence="11">
    <location>
        <begin position="42"/>
        <end position="52"/>
    </location>
</feature>
<dbReference type="AlphaFoldDB" id="A0A2R6NPI6"/>
<reference evidence="13 14" key="1">
    <citation type="submission" date="2018-02" db="EMBL/GenBank/DDBJ databases">
        <title>Genome sequence of the basidiomycete white-rot fungus Phlebia centrifuga.</title>
        <authorList>
            <person name="Granchi Z."/>
            <person name="Peng M."/>
            <person name="de Vries R.P."/>
            <person name="Hilden K."/>
            <person name="Makela M.R."/>
            <person name="Grigoriev I."/>
            <person name="Riley R."/>
        </authorList>
    </citation>
    <scope>NUCLEOTIDE SEQUENCE [LARGE SCALE GENOMIC DNA]</scope>
    <source>
        <strain evidence="13 14">FBCC195</strain>
    </source>
</reference>
<dbReference type="Pfam" id="PF00069">
    <property type="entry name" value="Pkinase"/>
    <property type="match status" value="1"/>
</dbReference>
<feature type="compositionally biased region" description="Low complexity" evidence="11">
    <location>
        <begin position="186"/>
        <end position="199"/>
    </location>
</feature>
<keyword evidence="3" id="KW-0723">Serine/threonine-protein kinase</keyword>
<evidence type="ECO:0000256" key="8">
    <source>
        <dbReference type="ARBA" id="ARBA00023242"/>
    </source>
</evidence>
<evidence type="ECO:0000256" key="7">
    <source>
        <dbReference type="ARBA" id="ARBA00022840"/>
    </source>
</evidence>
<feature type="compositionally biased region" description="Basic and acidic residues" evidence="11">
    <location>
        <begin position="134"/>
        <end position="171"/>
    </location>
</feature>
<keyword evidence="5 10" id="KW-0547">Nucleotide-binding</keyword>
<comment type="catalytic activity">
    <reaction evidence="9">
        <text>[DNA-directed RNA polymerase] + ATP = phospho-[DNA-directed RNA polymerase] + ADP + H(+)</text>
        <dbReference type="Rhea" id="RHEA:10216"/>
        <dbReference type="Rhea" id="RHEA-COMP:11321"/>
        <dbReference type="Rhea" id="RHEA-COMP:11322"/>
        <dbReference type="ChEBI" id="CHEBI:15378"/>
        <dbReference type="ChEBI" id="CHEBI:30616"/>
        <dbReference type="ChEBI" id="CHEBI:43176"/>
        <dbReference type="ChEBI" id="CHEBI:68546"/>
        <dbReference type="ChEBI" id="CHEBI:456216"/>
        <dbReference type="EC" id="2.7.11.23"/>
    </reaction>
</comment>
<evidence type="ECO:0000256" key="5">
    <source>
        <dbReference type="ARBA" id="ARBA00022741"/>
    </source>
</evidence>
<dbReference type="PANTHER" id="PTHR24056:SF233">
    <property type="entry name" value="CYCLIN-DEPENDENT KINASE 9"/>
    <property type="match status" value="1"/>
</dbReference>
<dbReference type="GO" id="GO:0005524">
    <property type="term" value="F:ATP binding"/>
    <property type="evidence" value="ECO:0007669"/>
    <property type="project" value="UniProtKB-UniRule"/>
</dbReference>
<organism evidence="13 14">
    <name type="scientific">Hermanssonia centrifuga</name>
    <dbReference type="NCBI Taxonomy" id="98765"/>
    <lineage>
        <taxon>Eukaryota</taxon>
        <taxon>Fungi</taxon>
        <taxon>Dikarya</taxon>
        <taxon>Basidiomycota</taxon>
        <taxon>Agaricomycotina</taxon>
        <taxon>Agaricomycetes</taxon>
        <taxon>Polyporales</taxon>
        <taxon>Meruliaceae</taxon>
        <taxon>Hermanssonia</taxon>
    </lineage>
</organism>
<keyword evidence="4" id="KW-0808">Transferase</keyword>
<feature type="compositionally biased region" description="Low complexity" evidence="11">
    <location>
        <begin position="829"/>
        <end position="845"/>
    </location>
</feature>
<evidence type="ECO:0000256" key="2">
    <source>
        <dbReference type="ARBA" id="ARBA00006485"/>
    </source>
</evidence>
<dbReference type="GO" id="GO:0005634">
    <property type="term" value="C:nucleus"/>
    <property type="evidence" value="ECO:0007669"/>
    <property type="project" value="UniProtKB-SubCell"/>
</dbReference>
<name>A0A2R6NPI6_9APHY</name>
<feature type="compositionally biased region" description="Basic and acidic residues" evidence="11">
    <location>
        <begin position="217"/>
        <end position="246"/>
    </location>
</feature>
<evidence type="ECO:0000256" key="10">
    <source>
        <dbReference type="PROSITE-ProRule" id="PRU10141"/>
    </source>
</evidence>
<dbReference type="GO" id="GO:0004693">
    <property type="term" value="F:cyclin-dependent protein serine/threonine kinase activity"/>
    <property type="evidence" value="ECO:0007669"/>
    <property type="project" value="TreeGrafter"/>
</dbReference>
<evidence type="ECO:0000256" key="6">
    <source>
        <dbReference type="ARBA" id="ARBA00022777"/>
    </source>
</evidence>
<feature type="binding site" evidence="10">
    <location>
        <position position="469"/>
    </location>
    <ligand>
        <name>ATP</name>
        <dbReference type="ChEBI" id="CHEBI:30616"/>
    </ligand>
</feature>
<comment type="subcellular location">
    <subcellularLocation>
        <location evidence="1">Nucleus</location>
    </subcellularLocation>
</comment>
<dbReference type="CDD" id="cd07866">
    <property type="entry name" value="STKc_BUR1"/>
    <property type="match status" value="1"/>
</dbReference>
<feature type="compositionally biased region" description="Pro residues" evidence="11">
    <location>
        <begin position="786"/>
        <end position="796"/>
    </location>
</feature>
<accession>A0A2R6NPI6</accession>
<feature type="region of interest" description="Disordered" evidence="11">
    <location>
        <begin position="1"/>
        <end position="354"/>
    </location>
</feature>
<proteinExistence type="inferred from homology"/>
<dbReference type="Gene3D" id="1.10.510.10">
    <property type="entry name" value="Transferase(Phosphotransferase) domain 1"/>
    <property type="match status" value="1"/>
</dbReference>
<dbReference type="SUPFAM" id="SSF56112">
    <property type="entry name" value="Protein kinase-like (PK-like)"/>
    <property type="match status" value="1"/>
</dbReference>
<dbReference type="SMART" id="SM00220">
    <property type="entry name" value="S_TKc"/>
    <property type="match status" value="1"/>
</dbReference>
<feature type="compositionally biased region" description="Basic and acidic residues" evidence="11">
    <location>
        <begin position="117"/>
        <end position="128"/>
    </location>
</feature>
<evidence type="ECO:0000256" key="3">
    <source>
        <dbReference type="ARBA" id="ARBA00022527"/>
    </source>
</evidence>
<dbReference type="Proteomes" id="UP000186601">
    <property type="component" value="Unassembled WGS sequence"/>
</dbReference>
<evidence type="ECO:0000256" key="1">
    <source>
        <dbReference type="ARBA" id="ARBA00004123"/>
    </source>
</evidence>
<evidence type="ECO:0000256" key="4">
    <source>
        <dbReference type="ARBA" id="ARBA00022679"/>
    </source>
</evidence>
<feature type="compositionally biased region" description="Pro residues" evidence="11">
    <location>
        <begin position="846"/>
        <end position="867"/>
    </location>
</feature>
<sequence>MTPTSAKRTAVNFPDTRPTKRQATSSPEEGELDDGTPPPLPSGLTTGSLTPPKAASKARSRVPFPFKKKASTSDTRPEYPPEVPQARGPPLVYNRSVEDERRFRDDDLRRGAHARPPRHDPPSARLGDHWVSNHYDDRAPRSRWESQDIRHDTERLYQPRGAVDRWARDEVPQPLVSPRPQRRSRSPSSPRSTGSPLSPESNSKEKHRLPRPSLLEQDSRSNFDYDRDRDWSGTRDSRDYKRDRQRSSPGAITRKGDSYIPNDDDDRHYRPRRDSRETWRRREDDEDVRRYSDDRDDRGSRRGFDAYHPLSPHTPPRQFSPLSTHRVPDGPVTPPLPSEAPPPPPPNDPSNALPTEHAMVKISLPKKPPTPIAHVPLSLIAVKEIPKSEPERVQIENESIKEQAKVIVHRTRRKPVVRTREEEKALYGRIFHGCGMQSDYDVINKLGEGTFGEVHKAIHRVKGHPVALKRILMHNEKEGMPVTALREIKILKSMRHPCIVDILDMFVVRSNGKESPLSVYMVFPYMDHDLAGLLENERVKLSPSQIKLYMKQLLEGTEYMHRNHILHRDMKAANLLISNTGALKIADFGLARAFDPNIVRGGDVKDAHPGKERKYTNCVVTRWYRPPELLLGARQYGGEVDMWGIGCVLGEMFWRRPILPGSSDLDQLDKIWQLCGTPTQITWPNHDTLPGCEGVKRFNMYPRRLKQTYETIGPETCDLLDKLLTCNPRERITASQALDHDYFWTDPLPADPSSLPSYEASHEFDKRGRRNQAPVGPPVVNRPDVPSRPLPVPTQPPLHFNGRPPPPRESFRGSHGGPAPYPPFPPPQQRFSAAPSSLPPYSLRPGQPPPAIWQPPPDRPAHLPPRPAFITGREDRSGGRHQWQNGHGGNELNYG</sequence>
<evidence type="ECO:0000313" key="14">
    <source>
        <dbReference type="Proteomes" id="UP000186601"/>
    </source>
</evidence>
<dbReference type="PROSITE" id="PS00108">
    <property type="entry name" value="PROTEIN_KINASE_ST"/>
    <property type="match status" value="1"/>
</dbReference>
<dbReference type="EMBL" id="MLYV02000990">
    <property type="protein sequence ID" value="PSR74383.1"/>
    <property type="molecule type" value="Genomic_DNA"/>
</dbReference>
<feature type="compositionally biased region" description="Pro residues" evidence="11">
    <location>
        <begin position="819"/>
        <end position="828"/>
    </location>
</feature>
<dbReference type="InterPro" id="IPR050108">
    <property type="entry name" value="CDK"/>
</dbReference>
<evidence type="ECO:0000256" key="11">
    <source>
        <dbReference type="SAM" id="MobiDB-lite"/>
    </source>
</evidence>
<evidence type="ECO:0000259" key="12">
    <source>
        <dbReference type="PROSITE" id="PS50011"/>
    </source>
</evidence>
<keyword evidence="7 10" id="KW-0067">ATP-binding</keyword>
<feature type="compositionally biased region" description="Basic and acidic residues" evidence="11">
    <location>
        <begin position="265"/>
        <end position="305"/>
    </location>
</feature>
<keyword evidence="8" id="KW-0539">Nucleus</keyword>
<evidence type="ECO:0000256" key="9">
    <source>
        <dbReference type="ARBA" id="ARBA00049280"/>
    </source>
</evidence>
<comment type="caution">
    <text evidence="13">The sequence shown here is derived from an EMBL/GenBank/DDBJ whole genome shotgun (WGS) entry which is preliminary data.</text>
</comment>
<dbReference type="GO" id="GO:0008353">
    <property type="term" value="F:RNA polymerase II CTD heptapeptide repeat kinase activity"/>
    <property type="evidence" value="ECO:0007669"/>
    <property type="project" value="UniProtKB-EC"/>
</dbReference>
<feature type="compositionally biased region" description="Pro residues" evidence="11">
    <location>
        <begin position="331"/>
        <end position="348"/>
    </location>
</feature>
<dbReference type="PROSITE" id="PS00107">
    <property type="entry name" value="PROTEIN_KINASE_ATP"/>
    <property type="match status" value="1"/>
</dbReference>
<dbReference type="InterPro" id="IPR017441">
    <property type="entry name" value="Protein_kinase_ATP_BS"/>
</dbReference>
<dbReference type="PROSITE" id="PS50011">
    <property type="entry name" value="PROTEIN_KINASE_DOM"/>
    <property type="match status" value="1"/>
</dbReference>
<feature type="compositionally biased region" description="Basic residues" evidence="11">
    <location>
        <begin position="56"/>
        <end position="70"/>
    </location>
</feature>
<dbReference type="InterPro" id="IPR011009">
    <property type="entry name" value="Kinase-like_dom_sf"/>
</dbReference>
<gene>
    <name evidence="13" type="ORF">PHLCEN_2v9891</name>
</gene>
<protein>
    <recommendedName>
        <fullName evidence="12">Protein kinase domain-containing protein</fullName>
    </recommendedName>
</protein>
<dbReference type="Gene3D" id="3.30.200.20">
    <property type="entry name" value="Phosphorylase Kinase, domain 1"/>
    <property type="match status" value="1"/>
</dbReference>
<feature type="compositionally biased region" description="Basic and acidic residues" evidence="11">
    <location>
        <begin position="96"/>
        <end position="110"/>
    </location>
</feature>